<feature type="region of interest" description="Disordered" evidence="4">
    <location>
        <begin position="932"/>
        <end position="953"/>
    </location>
</feature>
<dbReference type="Proteomes" id="UP001353858">
    <property type="component" value="Unassembled WGS sequence"/>
</dbReference>
<keyword evidence="1" id="KW-0677">Repeat</keyword>
<evidence type="ECO:0008006" key="7">
    <source>
        <dbReference type="Google" id="ProtNLM"/>
    </source>
</evidence>
<feature type="compositionally biased region" description="Basic and acidic residues" evidence="4">
    <location>
        <begin position="1212"/>
        <end position="1228"/>
    </location>
</feature>
<sequence>MEESDLIDKISITISIPTAEYKGELLDNQRYGKGKETWDQEKRFNRQEYNGNFVYDSLHGPGSYTWNINNQKKVYEGLFYASKLEGYGRLSNDDNTYFEGLFRKNSRFGPGVFTHADGTQDVGMWYGPNLMRLCVTVKPEWVPRLARSSKAKVHLLRYKTLVKICDDSVDYAKEVLNSVDANDEVMQQSHKLYNSWVRQPKSLFFNVNLYDQEYFLPKDCYIEIADEPTKLLVNTPENETITEDAFCIKAKNKISGPSLARMRIDEMKDEINQVDINILNFEEVRESVMMEIANDSQFEIVRYMEKEKKSVCWDMCQLFNEESDNVSLINDLFNLDDYNKIFNDSIKTLNATDDAIKILKIKKRNLQDKIKYEESQLRNPTPIAPKPCMKKVLITDLLAWNNEEMSIKMMKHAFLHRNFETTVSFCVAKVLSGNRNEFKEYGNYESDCIEFLSECSNGCFYAISNLLTKYDLNPDMCDGAGNTGMIFAAARDRHKIIKTLVDFGGNVDAFNDECLTPLSLCMLRYLAVQNNAFNWEAAFLFPTYGDDNKSPYRWRPKDSITTVIGSDQTKPTMLVDGINSSRFRLEVLSDVFSSVPDILEADFNLAAVQLKLESMMPKDLQEAYLEVSSSSNQPYLFNVECVHPQPPKKGKIKSKKVKGKLAIKDYVTVEERLDSTPEDVLLRDKLRVIYETMILLLDFGSDPNISEVPMPVLLMSLFTKNVQLVEDLLSRKADPDATTAEERLTGLHILVSLPPSEVIVEEMKLLIKYEANPNLAADVQHWTKEKEELIGNYKFEKVDAGKMPLHLLTMRFDFESDVNDNLCKMAKILIDGGAFSNKRYLGHVPLSIAVLRGNAKLVRTLLETGKVNPNFILGEQMGVPLTVYSLNRYKSMPALTDCENIIHMLEQFGANPFNSTGERGNVIEFIGLEREGEKKKPPKQRKRKCKNARPKTKKEKLTFKDQIKIILENVADDVLLRHIKGWALKYLYHFVDCQNYYDETAQRMAKFISIPESVSIMQMLFYRGEIPVERLKSYDALYDLVEFIINANFPSKDGTPTSFNVDIHKLLENFQFRKLPPKPGYLNLPPPEVDEHSEKYIVCFYCYKRLNCQLFRCPKCKLIYYCSEECNLLGIKYKSAKHKCNLNFYANLKEDFDKNQEKKPDEHELPPINRYVKPDQRRRLHLTRIRPSQIDLHAKAALLKPFSHAGTQTLEGTEKDSKVTKHTTESSKTKIKKRNEVPTTAAHKRIFISNCAEFKARLPKKFHCFLERIVEFWPDVDLSMLFLPYACYSNGELYYRFDIRNPIDVITTESLASMAVAVIDLYVNLKSFQQVDGEFSSVPASSPKPRDAHTEEDSPDLLSSESDSESVPVGVAMAASTYSLKSGSVDIMVNGLSEGSEFSDDLSEYSDHDTNSDVEFGDTSDDELDQVNDGNGNKTYFYGKNKFKWATTPPALSKTRASNIVTHLPGVRGKAHLTKPSTLVQSWQCLIDAGNDNGEGEFIRETFYESIIYANANTGTSKTIYCKGDTRSNQDVTFQG</sequence>
<evidence type="ECO:0000256" key="3">
    <source>
        <dbReference type="SAM" id="Coils"/>
    </source>
</evidence>
<keyword evidence="3" id="KW-0175">Coiled coil</keyword>
<feature type="region of interest" description="Disordered" evidence="4">
    <location>
        <begin position="1398"/>
        <end position="1428"/>
    </location>
</feature>
<feature type="repeat" description="ANK" evidence="2">
    <location>
        <begin position="480"/>
        <end position="512"/>
    </location>
</feature>
<dbReference type="PROSITE" id="PS50297">
    <property type="entry name" value="ANK_REP_REGION"/>
    <property type="match status" value="1"/>
</dbReference>
<dbReference type="SUPFAM" id="SSF48403">
    <property type="entry name" value="Ankyrin repeat"/>
    <property type="match status" value="2"/>
</dbReference>
<feature type="compositionally biased region" description="Basic residues" evidence="4">
    <location>
        <begin position="936"/>
        <end position="953"/>
    </location>
</feature>
<dbReference type="PROSITE" id="PS50088">
    <property type="entry name" value="ANK_REPEAT"/>
    <property type="match status" value="2"/>
</dbReference>
<gene>
    <name evidence="5" type="ORF">RN001_013265</name>
</gene>
<feature type="compositionally biased region" description="Acidic residues" evidence="4">
    <location>
        <begin position="1415"/>
        <end position="1426"/>
    </location>
</feature>
<dbReference type="InterPro" id="IPR053064">
    <property type="entry name" value="Ankyrin-MYND_domain-protein"/>
</dbReference>
<dbReference type="EMBL" id="JARPUR010000006">
    <property type="protein sequence ID" value="KAK4873905.1"/>
    <property type="molecule type" value="Genomic_DNA"/>
</dbReference>
<dbReference type="InterPro" id="IPR003409">
    <property type="entry name" value="MORN"/>
</dbReference>
<organism evidence="5 6">
    <name type="scientific">Aquatica leii</name>
    <dbReference type="NCBI Taxonomy" id="1421715"/>
    <lineage>
        <taxon>Eukaryota</taxon>
        <taxon>Metazoa</taxon>
        <taxon>Ecdysozoa</taxon>
        <taxon>Arthropoda</taxon>
        <taxon>Hexapoda</taxon>
        <taxon>Insecta</taxon>
        <taxon>Pterygota</taxon>
        <taxon>Neoptera</taxon>
        <taxon>Endopterygota</taxon>
        <taxon>Coleoptera</taxon>
        <taxon>Polyphaga</taxon>
        <taxon>Elateriformia</taxon>
        <taxon>Elateroidea</taxon>
        <taxon>Lampyridae</taxon>
        <taxon>Luciolinae</taxon>
        <taxon>Aquatica</taxon>
    </lineage>
</organism>
<dbReference type="SMART" id="SM00248">
    <property type="entry name" value="ANK"/>
    <property type="match status" value="5"/>
</dbReference>
<accession>A0AAN7PZR7</accession>
<feature type="compositionally biased region" description="Low complexity" evidence="4">
    <location>
        <begin position="1356"/>
        <end position="1366"/>
    </location>
</feature>
<dbReference type="PANTHER" id="PTHR15897">
    <property type="entry name" value="ANKYRIN REPEAT AND MYND DOMAIN PROTEIN 1"/>
    <property type="match status" value="1"/>
</dbReference>
<evidence type="ECO:0000313" key="6">
    <source>
        <dbReference type="Proteomes" id="UP001353858"/>
    </source>
</evidence>
<comment type="caution">
    <text evidence="5">The sequence shown here is derived from an EMBL/GenBank/DDBJ whole genome shotgun (WGS) entry which is preliminary data.</text>
</comment>
<keyword evidence="2" id="KW-0040">ANK repeat</keyword>
<dbReference type="Pfam" id="PF02493">
    <property type="entry name" value="MORN"/>
    <property type="match status" value="3"/>
</dbReference>
<evidence type="ECO:0000256" key="4">
    <source>
        <dbReference type="SAM" id="MobiDB-lite"/>
    </source>
</evidence>
<reference evidence="6" key="1">
    <citation type="submission" date="2023-01" db="EMBL/GenBank/DDBJ databases">
        <title>Key to firefly adult light organ development and bioluminescence: homeobox transcription factors regulate luciferase expression and transportation to peroxisome.</title>
        <authorList>
            <person name="Fu X."/>
        </authorList>
    </citation>
    <scope>NUCLEOTIDE SEQUENCE [LARGE SCALE GENOMIC DNA]</scope>
</reference>
<feature type="region of interest" description="Disordered" evidence="4">
    <location>
        <begin position="1210"/>
        <end position="1232"/>
    </location>
</feature>
<protein>
    <recommendedName>
        <fullName evidence="7">Ankyrin repeat and MYND domain-containing protein 1</fullName>
    </recommendedName>
</protein>
<feature type="coiled-coil region" evidence="3">
    <location>
        <begin position="349"/>
        <end position="376"/>
    </location>
</feature>
<feature type="repeat" description="ANK" evidence="2">
    <location>
        <begin position="841"/>
        <end position="865"/>
    </location>
</feature>
<keyword evidence="6" id="KW-1185">Reference proteome</keyword>
<dbReference type="InterPro" id="IPR002110">
    <property type="entry name" value="Ankyrin_rpt"/>
</dbReference>
<proteinExistence type="predicted"/>
<feature type="region of interest" description="Disordered" evidence="4">
    <location>
        <begin position="1336"/>
        <end position="1366"/>
    </location>
</feature>
<evidence type="ECO:0000256" key="1">
    <source>
        <dbReference type="ARBA" id="ARBA00022737"/>
    </source>
</evidence>
<dbReference type="SUPFAM" id="SSF82185">
    <property type="entry name" value="Histone H3 K4-specific methyltransferase SET7/9 N-terminal domain"/>
    <property type="match status" value="1"/>
</dbReference>
<evidence type="ECO:0000256" key="2">
    <source>
        <dbReference type="PROSITE-ProRule" id="PRU00023"/>
    </source>
</evidence>
<dbReference type="Gene3D" id="1.25.40.20">
    <property type="entry name" value="Ankyrin repeat-containing domain"/>
    <property type="match status" value="2"/>
</dbReference>
<name>A0AAN7PZR7_9COLE</name>
<dbReference type="InterPro" id="IPR036770">
    <property type="entry name" value="Ankyrin_rpt-contain_sf"/>
</dbReference>
<dbReference type="PANTHER" id="PTHR15897:SF2">
    <property type="entry name" value="ANKYRIN REPEAT AND MYND DOMAIN-CONTAINING PROTEIN 1"/>
    <property type="match status" value="1"/>
</dbReference>
<evidence type="ECO:0000313" key="5">
    <source>
        <dbReference type="EMBL" id="KAK4873905.1"/>
    </source>
</evidence>